<reference evidence="1" key="1">
    <citation type="submission" date="2021-11" db="EMBL/GenBank/DDBJ databases">
        <title>Purpureocillium_takamizusanense_genome.</title>
        <authorList>
            <person name="Nguyen N.-H."/>
        </authorList>
    </citation>
    <scope>NUCLEOTIDE SEQUENCE</scope>
    <source>
        <strain evidence="1">PT3</strain>
    </source>
</reference>
<protein>
    <submittedName>
        <fullName evidence="1">Uncharacterized protein</fullName>
    </submittedName>
</protein>
<name>A0A9Q8VEM7_9HYPO</name>
<sequence length="128" mass="14232">MLCHPFRVAIAANLGSGYVSLREAMLASTRGEQGGRSRRLMLPRVQDAANPGERWPDGDSEDAPQHHCLEQVQLFWNGRYGTSTMRRSLGLMPPSVSLSFMWHRASDADRAWLDDTAALAGRLARIPQ</sequence>
<keyword evidence="2" id="KW-1185">Reference proteome</keyword>
<organism evidence="1 2">
    <name type="scientific">Purpureocillium takamizusanense</name>
    <dbReference type="NCBI Taxonomy" id="2060973"/>
    <lineage>
        <taxon>Eukaryota</taxon>
        <taxon>Fungi</taxon>
        <taxon>Dikarya</taxon>
        <taxon>Ascomycota</taxon>
        <taxon>Pezizomycotina</taxon>
        <taxon>Sordariomycetes</taxon>
        <taxon>Hypocreomycetidae</taxon>
        <taxon>Hypocreales</taxon>
        <taxon>Ophiocordycipitaceae</taxon>
        <taxon>Purpureocillium</taxon>
    </lineage>
</organism>
<evidence type="ECO:0000313" key="1">
    <source>
        <dbReference type="EMBL" id="UNI22476.1"/>
    </source>
</evidence>
<proteinExistence type="predicted"/>
<dbReference type="GeneID" id="72070312"/>
<dbReference type="KEGG" id="ptkz:JDV02_008364"/>
<dbReference type="EMBL" id="CP086361">
    <property type="protein sequence ID" value="UNI22476.1"/>
    <property type="molecule type" value="Genomic_DNA"/>
</dbReference>
<dbReference type="Proteomes" id="UP000829364">
    <property type="component" value="Chromosome 8"/>
</dbReference>
<dbReference type="RefSeq" id="XP_047845957.1">
    <property type="nucleotide sequence ID" value="XM_047989952.1"/>
</dbReference>
<evidence type="ECO:0000313" key="2">
    <source>
        <dbReference type="Proteomes" id="UP000829364"/>
    </source>
</evidence>
<dbReference type="AlphaFoldDB" id="A0A9Q8VEM7"/>
<accession>A0A9Q8VEM7</accession>
<gene>
    <name evidence="1" type="ORF">JDV02_008364</name>
</gene>